<dbReference type="GO" id="GO:0008168">
    <property type="term" value="F:methyltransferase activity"/>
    <property type="evidence" value="ECO:0007669"/>
    <property type="project" value="UniProtKB-KW"/>
</dbReference>
<dbReference type="Proteomes" id="UP000264006">
    <property type="component" value="Chromosome"/>
</dbReference>
<dbReference type="PANTHER" id="PTHR43542">
    <property type="entry name" value="METHYLTRANSFERASE"/>
    <property type="match status" value="1"/>
</dbReference>
<keyword evidence="4" id="KW-1185">Reference proteome</keyword>
<proteinExistence type="predicted"/>
<dbReference type="EMBL" id="CP031165">
    <property type="protein sequence ID" value="AXV08134.1"/>
    <property type="molecule type" value="Genomic_DNA"/>
</dbReference>
<dbReference type="InterPro" id="IPR029063">
    <property type="entry name" value="SAM-dependent_MTases_sf"/>
</dbReference>
<evidence type="ECO:0000313" key="4">
    <source>
        <dbReference type="Proteomes" id="UP000264006"/>
    </source>
</evidence>
<dbReference type="PROSITE" id="PS00092">
    <property type="entry name" value="N6_MTASE"/>
    <property type="match status" value="1"/>
</dbReference>
<dbReference type="PIRSF" id="PIRSF004553">
    <property type="entry name" value="CHP00095"/>
    <property type="match status" value="1"/>
</dbReference>
<evidence type="ECO:0000313" key="3">
    <source>
        <dbReference type="EMBL" id="AXV08134.1"/>
    </source>
</evidence>
<dbReference type="AlphaFoldDB" id="A0A346Y0Y7"/>
<dbReference type="InterPro" id="IPR004398">
    <property type="entry name" value="RNA_MeTrfase_RsmD"/>
</dbReference>
<dbReference type="Gene3D" id="3.40.50.150">
    <property type="entry name" value="Vaccinia Virus protein VP39"/>
    <property type="match status" value="1"/>
</dbReference>
<evidence type="ECO:0000256" key="2">
    <source>
        <dbReference type="ARBA" id="ARBA00022679"/>
    </source>
</evidence>
<dbReference type="KEGG" id="euz:DVS28_a3459"/>
<sequence>MFSSLGDLTDAVVLDLFAGTGGLGIESLSRGATRAVFVEQDRRAVATVRANLDAADVTERARVVNTSAERFATDPSGGPFDVVFVDPPYVMAMHDIAETLQVLVDGEALRSGARVVIERDKRRPEPPPRLLSHDRDRTYGETVLRYFTYLPATAPLASTPAADASDEPLRDEVSS</sequence>
<accession>A0A346Y0Y7</accession>
<keyword evidence="2 3" id="KW-0808">Transferase</keyword>
<protein>
    <submittedName>
        <fullName evidence="3">16S rRNA (Guanine(966)-N(2))-methyltransferase G966</fullName>
    </submittedName>
</protein>
<gene>
    <name evidence="3" type="ORF">DVS28_a3459</name>
</gene>
<dbReference type="InterPro" id="IPR002052">
    <property type="entry name" value="DNA_methylase_N6_adenine_CS"/>
</dbReference>
<name>A0A346Y0Y7_9ACTN</name>
<keyword evidence="1 3" id="KW-0489">Methyltransferase</keyword>
<dbReference type="GO" id="GO:0003676">
    <property type="term" value="F:nucleic acid binding"/>
    <property type="evidence" value="ECO:0007669"/>
    <property type="project" value="InterPro"/>
</dbReference>
<evidence type="ECO:0000256" key="1">
    <source>
        <dbReference type="ARBA" id="ARBA00022603"/>
    </source>
</evidence>
<reference evidence="3 4" key="1">
    <citation type="submission" date="2018-09" db="EMBL/GenBank/DDBJ databases">
        <title>Complete genome sequence of Euzebya sp. DY32-46 isolated from seawater of Pacific Ocean.</title>
        <authorList>
            <person name="Xu L."/>
            <person name="Wu Y.-H."/>
            <person name="Xu X.-W."/>
        </authorList>
    </citation>
    <scope>NUCLEOTIDE SEQUENCE [LARGE SCALE GENOMIC DNA]</scope>
    <source>
        <strain evidence="3 4">DY32-46</strain>
    </source>
</reference>
<dbReference type="GO" id="GO:0031167">
    <property type="term" value="P:rRNA methylation"/>
    <property type="evidence" value="ECO:0007669"/>
    <property type="project" value="InterPro"/>
</dbReference>
<dbReference type="CDD" id="cd02440">
    <property type="entry name" value="AdoMet_MTases"/>
    <property type="match status" value="1"/>
</dbReference>
<dbReference type="SUPFAM" id="SSF53335">
    <property type="entry name" value="S-adenosyl-L-methionine-dependent methyltransferases"/>
    <property type="match status" value="1"/>
</dbReference>
<dbReference type="Pfam" id="PF03602">
    <property type="entry name" value="Cons_hypoth95"/>
    <property type="match status" value="1"/>
</dbReference>
<organism evidence="3 4">
    <name type="scientific">Euzebya pacifica</name>
    <dbReference type="NCBI Taxonomy" id="1608957"/>
    <lineage>
        <taxon>Bacteria</taxon>
        <taxon>Bacillati</taxon>
        <taxon>Actinomycetota</taxon>
        <taxon>Nitriliruptoria</taxon>
        <taxon>Euzebyales</taxon>
    </lineage>
</organism>
<dbReference type="PANTHER" id="PTHR43542:SF1">
    <property type="entry name" value="METHYLTRANSFERASE"/>
    <property type="match status" value="1"/>
</dbReference>